<keyword evidence="1" id="KW-1133">Transmembrane helix</keyword>
<proteinExistence type="predicted"/>
<keyword evidence="3" id="KW-1185">Reference proteome</keyword>
<reference evidence="2" key="1">
    <citation type="submission" date="2018-11" db="EMBL/GenBank/DDBJ databases">
        <authorList>
            <consortium name="Pathogen Informatics"/>
        </authorList>
    </citation>
    <scope>NUCLEOTIDE SEQUENCE</scope>
</reference>
<comment type="caution">
    <text evidence="2">The sequence shown here is derived from an EMBL/GenBank/DDBJ whole genome shotgun (WGS) entry which is preliminary data.</text>
</comment>
<dbReference type="Proteomes" id="UP000784294">
    <property type="component" value="Unassembled WGS sequence"/>
</dbReference>
<name>A0A448WIJ5_9PLAT</name>
<protein>
    <submittedName>
        <fullName evidence="2">Uncharacterized protein</fullName>
    </submittedName>
</protein>
<evidence type="ECO:0000256" key="1">
    <source>
        <dbReference type="SAM" id="Phobius"/>
    </source>
</evidence>
<keyword evidence="1" id="KW-0472">Membrane</keyword>
<evidence type="ECO:0000313" key="3">
    <source>
        <dbReference type="Proteomes" id="UP000784294"/>
    </source>
</evidence>
<gene>
    <name evidence="2" type="ORF">PXEA_LOCUS6096</name>
</gene>
<sequence>MSRCIRAQTPMESHLSLPLCIHIALALGGYWYRHTTRIRDTIELGSTDTVCTSIKKPLSPGSAQITGMSDVVLSNIRRGVLTLSCLMCGWQFTRNDEESSKLLCTHTFT</sequence>
<evidence type="ECO:0000313" key="2">
    <source>
        <dbReference type="EMBL" id="VEL12656.1"/>
    </source>
</evidence>
<keyword evidence="1" id="KW-0812">Transmembrane</keyword>
<accession>A0A448WIJ5</accession>
<dbReference type="EMBL" id="CAAALY010015416">
    <property type="protein sequence ID" value="VEL12656.1"/>
    <property type="molecule type" value="Genomic_DNA"/>
</dbReference>
<organism evidence="2 3">
    <name type="scientific">Protopolystoma xenopodis</name>
    <dbReference type="NCBI Taxonomy" id="117903"/>
    <lineage>
        <taxon>Eukaryota</taxon>
        <taxon>Metazoa</taxon>
        <taxon>Spiralia</taxon>
        <taxon>Lophotrochozoa</taxon>
        <taxon>Platyhelminthes</taxon>
        <taxon>Monogenea</taxon>
        <taxon>Polyopisthocotylea</taxon>
        <taxon>Polystomatidea</taxon>
        <taxon>Polystomatidae</taxon>
        <taxon>Protopolystoma</taxon>
    </lineage>
</organism>
<dbReference type="AlphaFoldDB" id="A0A448WIJ5"/>
<feature type="transmembrane region" description="Helical" evidence="1">
    <location>
        <begin position="15"/>
        <end position="32"/>
    </location>
</feature>